<dbReference type="InterPro" id="IPR001339">
    <property type="entry name" value="mRNA_cap_enzyme_adenylation"/>
</dbReference>
<keyword evidence="8" id="KW-0547">Nucleotide-binding</keyword>
<dbReference type="Pfam" id="PF03291">
    <property type="entry name" value="mRNA_G-N7_MeTrfase"/>
    <property type="match status" value="1"/>
</dbReference>
<dbReference type="InterPro" id="IPR039753">
    <property type="entry name" value="RG7MT1"/>
</dbReference>
<evidence type="ECO:0000256" key="1">
    <source>
        <dbReference type="ARBA" id="ARBA00005129"/>
    </source>
</evidence>
<comment type="similarity">
    <text evidence="2">In the N-terminal section; belongs to the dsDNA virus mRNA guanylyltransferase family.</text>
</comment>
<keyword evidence="6" id="KW-0949">S-adenosyl-L-methionine</keyword>
<evidence type="ECO:0000256" key="3">
    <source>
        <dbReference type="ARBA" id="ARBA00022603"/>
    </source>
</evidence>
<evidence type="ECO:0000259" key="14">
    <source>
        <dbReference type="PROSITE" id="PS51562"/>
    </source>
</evidence>
<dbReference type="Proteomes" id="UP001162120">
    <property type="component" value="Segment"/>
</dbReference>
<dbReference type="UniPathway" id="UPA00922"/>
<evidence type="ECO:0000256" key="6">
    <source>
        <dbReference type="ARBA" id="ARBA00022691"/>
    </source>
</evidence>
<dbReference type="SUPFAM" id="SSF55154">
    <property type="entry name" value="CYTH-like phosphatases"/>
    <property type="match status" value="1"/>
</dbReference>
<dbReference type="EMBL" id="MT663534">
    <property type="protein sequence ID" value="QOI90174.1"/>
    <property type="molecule type" value="Genomic_DNA"/>
</dbReference>
<comment type="catalytic activity">
    <reaction evidence="13">
        <text>a 5'-end triphospho-ribonucleoside in mRNA + H2O = a 5'-end diphospho-ribonucleoside in mRNA + phosphate + H(+)</text>
        <dbReference type="Rhea" id="RHEA:67004"/>
        <dbReference type="Rhea" id="RHEA-COMP:17164"/>
        <dbReference type="Rhea" id="RHEA-COMP:17165"/>
        <dbReference type="ChEBI" id="CHEBI:15377"/>
        <dbReference type="ChEBI" id="CHEBI:15378"/>
        <dbReference type="ChEBI" id="CHEBI:43474"/>
        <dbReference type="ChEBI" id="CHEBI:167616"/>
        <dbReference type="ChEBI" id="CHEBI:167618"/>
        <dbReference type="EC" id="3.6.1.74"/>
    </reaction>
    <physiologicalReaction direction="left-to-right" evidence="13">
        <dbReference type="Rhea" id="RHEA:67005"/>
    </physiologicalReaction>
</comment>
<evidence type="ECO:0000256" key="12">
    <source>
        <dbReference type="ARBA" id="ARBA00044679"/>
    </source>
</evidence>
<dbReference type="SUPFAM" id="SSF53335">
    <property type="entry name" value="S-adenosyl-L-methionine-dependent methyltransferases"/>
    <property type="match status" value="1"/>
</dbReference>
<accession>A0A7M4CER6</accession>
<dbReference type="GO" id="GO:0005524">
    <property type="term" value="F:ATP binding"/>
    <property type="evidence" value="ECO:0007669"/>
    <property type="project" value="InterPro"/>
</dbReference>
<comment type="catalytic activity">
    <reaction evidence="12">
        <text>a 5'-end diphospho-ribonucleoside in mRNA + GTP + H(+) = a 5'-end (5'-triphosphoguanosine)-ribonucleoside in mRNA + diphosphate</text>
        <dbReference type="Rhea" id="RHEA:67012"/>
        <dbReference type="Rhea" id="RHEA-COMP:17165"/>
        <dbReference type="Rhea" id="RHEA-COMP:17166"/>
        <dbReference type="ChEBI" id="CHEBI:15378"/>
        <dbReference type="ChEBI" id="CHEBI:33019"/>
        <dbReference type="ChEBI" id="CHEBI:37565"/>
        <dbReference type="ChEBI" id="CHEBI:167616"/>
        <dbReference type="ChEBI" id="CHEBI:167617"/>
        <dbReference type="EC" id="2.7.7.50"/>
    </reaction>
</comment>
<dbReference type="PANTHER" id="PTHR12189:SF2">
    <property type="entry name" value="MRNA CAP GUANINE-N7 METHYLTRANSFERASE"/>
    <property type="match status" value="1"/>
</dbReference>
<dbReference type="Gene3D" id="3.30.470.30">
    <property type="entry name" value="DNA ligase/mRNA capping enzyme"/>
    <property type="match status" value="1"/>
</dbReference>
<dbReference type="InterPro" id="IPR037009">
    <property type="entry name" value="mRNA_triPase_Cet1_sf"/>
</dbReference>
<evidence type="ECO:0000256" key="5">
    <source>
        <dbReference type="ARBA" id="ARBA00022679"/>
    </source>
</evidence>
<sequence>MELSKSNYELVIKSLTDANANVNYEFECVFSHKDLNKQKFTELLNYLSKSKQFDLIKSIHRESLDISLLNTNYRVSIEKQPLIVDFCKTGYLSEFSILKKSPITNNENIKLLEYDIYFKIKNEQVIDNVENFSDLFANNDKFFRNKKRFSFNHSSGYFRVDLTIVKSSKNVSKSIQYSGVLSAKDKFEIEIEYLNDVGKTKKQGDVVETLFNIIEIIQKVLDDTDFVITNSQKEQVIIEYLNLVNPKVFLNNKTDLKDFIHRNVLKKPKSFFLSYQPVTLEQTNLLESDLGKLSIKDGYSVTEKADGERMLLYVDNNNNVFMMDSRLTVRSVGVKHKYANSLIDGEFVKRSKHNTVLNHFMAFDIYFMNNKDVRSTKLIPTRYDTLKDFCKTANSQFVINPKTYHYDDDIFKLSKKVYNKDKYVYHIDGLIYTPINLNVGAYYKEEESNTDTFGGTWMSVMKWKPPDENSVDMLSSYGEELFVPNVGRCVLCNLQVAYRTDSDELIDPFKVLTNTTIISKTTFIKKTFVQVYLKIRDGDKKPKTKMNEPIYNNTIVEYVYDETQDELLSWVPYRVRYDKTDLYQKTNNIMGTANSYVTALNVWRSIQNPVTTNMITGVDTLNAGDVVENDVYYARNVNRMKILSKPILSFHNKGVKSRLFALFKNKNYTLVDLACGKAGDLYKWIENRYSFVVGFDINLDNIMNSNDGAYKRYYQVKQQSTTGKMNAIFIQKDVSKHWADTDQIDNKSMKELYDIAWGNTLRKDVTNIQMLKYYNVMQSKFDVVSCQFAIHYMFADEDTLDRFCANVNKVMKVGSYFMGTCLDGARVNDFLSVSSRKMGKINDNVVWMLEKKYETYKKNKTGQTISVYLESINRVIDEYLVDFDLLQSKFEQYDIKVLTPTDLKKLDIKASINNFKEWHNDKEYTLPDVLKEYSFLNSWFIFKKY</sequence>
<protein>
    <submittedName>
        <fullName evidence="15">mRNA-capping enzyme</fullName>
    </submittedName>
</protein>
<dbReference type="InterPro" id="IPR029063">
    <property type="entry name" value="SAM-dependent_MTases_sf"/>
</dbReference>
<dbReference type="Gene3D" id="3.40.50.150">
    <property type="entry name" value="Vaccinia Virus protein VP39"/>
    <property type="match status" value="1"/>
</dbReference>
<evidence type="ECO:0000256" key="7">
    <source>
        <dbReference type="ARBA" id="ARBA00022695"/>
    </source>
</evidence>
<dbReference type="InterPro" id="IPR033469">
    <property type="entry name" value="CYTH-like_dom_sf"/>
</dbReference>
<comment type="pathway">
    <text evidence="1">mRNA processing; mRNA capping.</text>
</comment>
<dbReference type="GO" id="GO:0005525">
    <property type="term" value="F:GTP binding"/>
    <property type="evidence" value="ECO:0007669"/>
    <property type="project" value="UniProtKB-KW"/>
</dbReference>
<keyword evidence="11" id="KW-0342">GTP-binding</keyword>
<dbReference type="GO" id="GO:0004484">
    <property type="term" value="F:mRNA guanylyltransferase activity"/>
    <property type="evidence" value="ECO:0007669"/>
    <property type="project" value="UniProtKB-EC"/>
</dbReference>
<evidence type="ECO:0000256" key="8">
    <source>
        <dbReference type="ARBA" id="ARBA00022741"/>
    </source>
</evidence>
<dbReference type="PROSITE" id="PS51562">
    <property type="entry name" value="RNA_CAP0_MT"/>
    <property type="match status" value="1"/>
</dbReference>
<evidence type="ECO:0000256" key="11">
    <source>
        <dbReference type="ARBA" id="ARBA00023134"/>
    </source>
</evidence>
<name>A0A7M4CER6_9VIRU</name>
<evidence type="ECO:0000256" key="2">
    <source>
        <dbReference type="ARBA" id="ARBA00008556"/>
    </source>
</evidence>
<dbReference type="PANTHER" id="PTHR12189">
    <property type="entry name" value="MRNA GUANINE-7- METHYLTRANSFERASE"/>
    <property type="match status" value="1"/>
</dbReference>
<dbReference type="GO" id="GO:0140818">
    <property type="term" value="F:mRNA 5'-triphosphate monophosphatase activity"/>
    <property type="evidence" value="ECO:0007669"/>
    <property type="project" value="UniProtKB-EC"/>
</dbReference>
<evidence type="ECO:0000256" key="13">
    <source>
        <dbReference type="ARBA" id="ARBA00047740"/>
    </source>
</evidence>
<keyword evidence="7" id="KW-0548">Nucleotidyltransferase</keyword>
<reference evidence="15" key="1">
    <citation type="submission" date="2020-06" db="EMBL/GenBank/DDBJ databases">
        <title>Lateral gene transfer of anion-conducting channel rhodopsins between green algae and giant viruses.</title>
        <authorList>
            <person name="Rozenberg A."/>
            <person name="Oppermann J."/>
            <person name="Wietek J."/>
            <person name="Fernandez Lahore R.G."/>
            <person name="Sandaa R.-A."/>
            <person name="Bratbak G."/>
            <person name="Hegemann P."/>
            <person name="Beja O."/>
        </authorList>
    </citation>
    <scope>NUCLEOTIDE SEQUENCE</scope>
    <source>
        <strain evidence="15">01B</strain>
    </source>
</reference>
<dbReference type="GO" id="GO:0004651">
    <property type="term" value="F:polynucleotide 5'-phosphatase activity"/>
    <property type="evidence" value="ECO:0007669"/>
    <property type="project" value="InterPro"/>
</dbReference>
<keyword evidence="3" id="KW-0489">Methyltransferase</keyword>
<dbReference type="Gene3D" id="2.40.50.140">
    <property type="entry name" value="Nucleic acid-binding proteins"/>
    <property type="match status" value="1"/>
</dbReference>
<keyword evidence="16" id="KW-1185">Reference proteome</keyword>
<dbReference type="SUPFAM" id="SSF50249">
    <property type="entry name" value="Nucleic acid-binding proteins"/>
    <property type="match status" value="1"/>
</dbReference>
<dbReference type="GO" id="GO:0004482">
    <property type="term" value="F:mRNA 5'-cap (guanine-N7-)-methyltransferase activity"/>
    <property type="evidence" value="ECO:0007669"/>
    <property type="project" value="InterPro"/>
</dbReference>
<keyword evidence="10" id="KW-0694">RNA-binding</keyword>
<keyword evidence="4" id="KW-0507">mRNA processing</keyword>
<organism evidence="15 16">
    <name type="scientific">Pyramimonas orientalis virus 01B</name>
    <dbReference type="NCBI Taxonomy" id="3134525"/>
    <lineage>
        <taxon>Viruses</taxon>
        <taxon>Varidnaviria</taxon>
        <taxon>Bamfordvirae</taxon>
        <taxon>Nucleocytoviricota</taxon>
        <taxon>Megaviricetes</taxon>
        <taxon>Imitervirales</taxon>
        <taxon>Allomimiviridae</taxon>
        <taxon>Heliosvirus</taxon>
        <taxon>Heliosvirus raunefjordenense</taxon>
    </lineage>
</organism>
<evidence type="ECO:0000313" key="15">
    <source>
        <dbReference type="EMBL" id="QOI90174.1"/>
    </source>
</evidence>
<evidence type="ECO:0000256" key="10">
    <source>
        <dbReference type="ARBA" id="ARBA00022884"/>
    </source>
</evidence>
<keyword evidence="5" id="KW-0808">Transferase</keyword>
<evidence type="ECO:0000313" key="16">
    <source>
        <dbReference type="Proteomes" id="UP001162120"/>
    </source>
</evidence>
<gene>
    <name evidence="15" type="ORF">HWQ62_00037</name>
</gene>
<evidence type="ECO:0000256" key="4">
    <source>
        <dbReference type="ARBA" id="ARBA00022664"/>
    </source>
</evidence>
<dbReference type="Pfam" id="PF01331">
    <property type="entry name" value="mRNA_cap_enzyme"/>
    <property type="match status" value="1"/>
</dbReference>
<dbReference type="InterPro" id="IPR004971">
    <property type="entry name" value="mRNA_G-N7_MeTrfase_dom"/>
</dbReference>
<dbReference type="InterPro" id="IPR012340">
    <property type="entry name" value="NA-bd_OB-fold"/>
</dbReference>
<proteinExistence type="inferred from homology"/>
<dbReference type="SUPFAM" id="SSF56091">
    <property type="entry name" value="DNA ligase/mRNA capping enzyme, catalytic domain"/>
    <property type="match status" value="1"/>
</dbReference>
<dbReference type="Gene3D" id="3.20.100.10">
    <property type="entry name" value="mRNA triphosphatase Cet1-like"/>
    <property type="match status" value="1"/>
</dbReference>
<dbReference type="GO" id="GO:0003723">
    <property type="term" value="F:RNA binding"/>
    <property type="evidence" value="ECO:0007669"/>
    <property type="project" value="UniProtKB-KW"/>
</dbReference>
<keyword evidence="9" id="KW-0378">Hydrolase</keyword>
<feature type="domain" description="MRNA cap 0 methyltransferase" evidence="14">
    <location>
        <begin position="643"/>
        <end position="945"/>
    </location>
</feature>
<evidence type="ECO:0000256" key="9">
    <source>
        <dbReference type="ARBA" id="ARBA00022801"/>
    </source>
</evidence>